<feature type="domain" description="Glycosyl hydrolase-like 10" evidence="4">
    <location>
        <begin position="56"/>
        <end position="375"/>
    </location>
</feature>
<comment type="caution">
    <text evidence="5">The sequence shown here is derived from an EMBL/GenBank/DDBJ whole genome shotgun (WGS) entry which is preliminary data.</text>
</comment>
<dbReference type="RefSeq" id="WP_380232688.1">
    <property type="nucleotide sequence ID" value="NZ_JBHSVH010000002.1"/>
</dbReference>
<feature type="chain" id="PRO_5046086253" evidence="3">
    <location>
        <begin position="38"/>
        <end position="514"/>
    </location>
</feature>
<evidence type="ECO:0000256" key="2">
    <source>
        <dbReference type="SAM" id="MobiDB-lite"/>
    </source>
</evidence>
<reference evidence="6" key="1">
    <citation type="journal article" date="2019" name="Int. J. Syst. Evol. Microbiol.">
        <title>The Global Catalogue of Microorganisms (GCM) 10K type strain sequencing project: providing services to taxonomists for standard genome sequencing and annotation.</title>
        <authorList>
            <consortium name="The Broad Institute Genomics Platform"/>
            <consortium name="The Broad Institute Genome Sequencing Center for Infectious Disease"/>
            <person name="Wu L."/>
            <person name="Ma J."/>
        </authorList>
    </citation>
    <scope>NUCLEOTIDE SEQUENCE [LARGE SCALE GENOMIC DNA]</scope>
    <source>
        <strain evidence="6">CGMCC 1.12859</strain>
    </source>
</reference>
<dbReference type="PROSITE" id="PS51318">
    <property type="entry name" value="TAT"/>
    <property type="match status" value="1"/>
</dbReference>
<dbReference type="Gene3D" id="3.20.20.80">
    <property type="entry name" value="Glycosidases"/>
    <property type="match status" value="1"/>
</dbReference>
<feature type="signal peptide" evidence="3">
    <location>
        <begin position="1"/>
        <end position="37"/>
    </location>
</feature>
<protein>
    <submittedName>
        <fullName evidence="5">Glycoside hydrolase family 10 protein</fullName>
    </submittedName>
</protein>
<dbReference type="PANTHER" id="PTHR43405:SF1">
    <property type="entry name" value="GLYCOSYL HYDROLASE DIGH"/>
    <property type="match status" value="1"/>
</dbReference>
<evidence type="ECO:0000313" key="5">
    <source>
        <dbReference type="EMBL" id="MFC7184284.1"/>
    </source>
</evidence>
<evidence type="ECO:0000259" key="4">
    <source>
        <dbReference type="Pfam" id="PF02638"/>
    </source>
</evidence>
<dbReference type="PANTHER" id="PTHR43405">
    <property type="entry name" value="GLYCOSYL HYDROLASE DIGH"/>
    <property type="match status" value="1"/>
</dbReference>
<dbReference type="EMBL" id="JBHTAJ010000095">
    <property type="protein sequence ID" value="MFC7184284.1"/>
    <property type="molecule type" value="Genomic_DNA"/>
</dbReference>
<dbReference type="InterPro" id="IPR017853">
    <property type="entry name" value="GH"/>
</dbReference>
<dbReference type="GO" id="GO:0016787">
    <property type="term" value="F:hydrolase activity"/>
    <property type="evidence" value="ECO:0007669"/>
    <property type="project" value="UniProtKB-KW"/>
</dbReference>
<name>A0ABW2G4A1_9ACTN</name>
<keyword evidence="5" id="KW-0378">Hydrolase</keyword>
<evidence type="ECO:0000256" key="1">
    <source>
        <dbReference type="ARBA" id="ARBA00022729"/>
    </source>
</evidence>
<proteinExistence type="predicted"/>
<organism evidence="5 6">
    <name type="scientific">Kitasatospora paranensis</name>
    <dbReference type="NCBI Taxonomy" id="258053"/>
    <lineage>
        <taxon>Bacteria</taxon>
        <taxon>Bacillati</taxon>
        <taxon>Actinomycetota</taxon>
        <taxon>Actinomycetes</taxon>
        <taxon>Kitasatosporales</taxon>
        <taxon>Streptomycetaceae</taxon>
        <taxon>Kitasatospora</taxon>
    </lineage>
</organism>
<dbReference type="InterPro" id="IPR052177">
    <property type="entry name" value="Divisome_Glycosyl_Hydrolase"/>
</dbReference>
<keyword evidence="1 3" id="KW-0732">Signal</keyword>
<dbReference type="Proteomes" id="UP001596435">
    <property type="component" value="Unassembled WGS sequence"/>
</dbReference>
<accession>A0ABW2G4A1</accession>
<sequence>MVAHRPGRRVVLGGLGALTVAASALSALSAASPAAFAAGPTGSTGSTGPGSPGERQMRGVWIATVGNIDWPSAPGLPAEEAQREFTVLLDRLAALGVNAVLVQVRPTADAFWPSRLEPWSQWLTGVQGRDPGWDPLAFMVAAAHRRGLALHAWFNPYRVTVAGDASTLAAGHPARRHPEWTVGYGDALYYNPGVPAVRAFVERTVLDAVTRYEIDGVHFDDYFYPYPAGGRDFPDDEAFAAHGAGFTDRAAWRRHNVDLLIRETRDLVRAARPDAAFGVSPFGVWRNAATDPEGSATASFQSYDGIHADSLGWVRAGLLDYVAPQLYWHLGHPSADYRVLARWWAARTSGTDTQLWIGQAAYRAGAAGQDRAWSDPAELSRHLDLAAGLPAIGGDLLFSAKDVVADRLGAITRLAADHWHRPALVPLLPRLAGGTPPRRPALRLDSTGLLHAEPTDHAFVFALRHHSGPGTPGTLLAVLPAAAPRHRPATAGGYTVTALDRAGRESPPSAAVTV</sequence>
<gene>
    <name evidence="5" type="ORF">ACFQMG_32505</name>
</gene>
<dbReference type="InterPro" id="IPR006311">
    <property type="entry name" value="TAT_signal"/>
</dbReference>
<keyword evidence="6" id="KW-1185">Reference proteome</keyword>
<feature type="region of interest" description="Disordered" evidence="2">
    <location>
        <begin position="36"/>
        <end position="56"/>
    </location>
</feature>
<dbReference type="SUPFAM" id="SSF51445">
    <property type="entry name" value="(Trans)glycosidases"/>
    <property type="match status" value="1"/>
</dbReference>
<dbReference type="Pfam" id="PF02638">
    <property type="entry name" value="GHL10"/>
    <property type="match status" value="1"/>
</dbReference>
<evidence type="ECO:0000256" key="3">
    <source>
        <dbReference type="SAM" id="SignalP"/>
    </source>
</evidence>
<dbReference type="InterPro" id="IPR003790">
    <property type="entry name" value="GHL10"/>
</dbReference>
<evidence type="ECO:0000313" key="6">
    <source>
        <dbReference type="Proteomes" id="UP001596435"/>
    </source>
</evidence>